<evidence type="ECO:0000256" key="8">
    <source>
        <dbReference type="ARBA" id="ARBA00023136"/>
    </source>
</evidence>
<dbReference type="GO" id="GO:0004578">
    <property type="term" value="F:chitobiosyldiphosphodolichol beta-mannosyltransferase activity"/>
    <property type="evidence" value="ECO:0007669"/>
    <property type="project" value="UniProtKB-EC"/>
</dbReference>
<dbReference type="EMBL" id="ABJB010048108">
    <property type="status" value="NOT_ANNOTATED_CDS"/>
    <property type="molecule type" value="Genomic_DNA"/>
</dbReference>
<dbReference type="PANTHER" id="PTHR13036">
    <property type="entry name" value="BETA1,4 MANNOSYLTRANSFERASE"/>
    <property type="match status" value="1"/>
</dbReference>
<comment type="pathway">
    <text evidence="2">Protein modification; protein glycosylation.</text>
</comment>
<dbReference type="PANTHER" id="PTHR13036:SF0">
    <property type="entry name" value="CHITOBIOSYLDIPHOSPHODOLICHOL BETA-MANNOSYLTRANSFERASE"/>
    <property type="match status" value="1"/>
</dbReference>
<dbReference type="OrthoDB" id="614844at2759"/>
<protein>
    <submittedName>
        <fullName evidence="11 12">Beta1,4 mannosyltransferase, putative</fullName>
        <ecNumber evidence="11">2.4.1.142</ecNumber>
    </submittedName>
</protein>
<dbReference type="EMBL" id="ABJB011021656">
    <property type="status" value="NOT_ANNOTATED_CDS"/>
    <property type="molecule type" value="Genomic_DNA"/>
</dbReference>
<dbReference type="EMBL" id="ABJB011028412">
    <property type="status" value="NOT_ANNOTATED_CDS"/>
    <property type="molecule type" value="Genomic_DNA"/>
</dbReference>
<evidence type="ECO:0000313" key="11">
    <source>
        <dbReference type="EMBL" id="EEC06127.1"/>
    </source>
</evidence>
<keyword evidence="14" id="KW-1267">Proteomics identification</keyword>
<keyword evidence="4 11" id="KW-0808">Transferase</keyword>
<evidence type="ECO:0000256" key="9">
    <source>
        <dbReference type="SAM" id="Phobius"/>
    </source>
</evidence>
<dbReference type="HOGENOM" id="CLU_1130486_0_0_1"/>
<dbReference type="InterPro" id="IPR026051">
    <property type="entry name" value="ALG1-like"/>
</dbReference>
<organism>
    <name type="scientific">Ixodes scapularis</name>
    <name type="common">Black-legged tick</name>
    <name type="synonym">Deer tick</name>
    <dbReference type="NCBI Taxonomy" id="6945"/>
    <lineage>
        <taxon>Eukaryota</taxon>
        <taxon>Metazoa</taxon>
        <taxon>Ecdysozoa</taxon>
        <taxon>Arthropoda</taxon>
        <taxon>Chelicerata</taxon>
        <taxon>Arachnida</taxon>
        <taxon>Acari</taxon>
        <taxon>Parasitiformes</taxon>
        <taxon>Ixodida</taxon>
        <taxon>Ixodoidea</taxon>
        <taxon>Ixodidae</taxon>
        <taxon>Ixodinae</taxon>
        <taxon>Ixodes</taxon>
    </lineage>
</organism>
<keyword evidence="5 9" id="KW-0812">Transmembrane</keyword>
<dbReference type="SUPFAM" id="SSF53756">
    <property type="entry name" value="UDP-Glycosyltransferase/glycogen phosphorylase"/>
    <property type="match status" value="1"/>
</dbReference>
<keyword evidence="3 11" id="KW-0328">Glycosyltransferase</keyword>
<dbReference type="VEuPathDB" id="VectorBase:ISCI018248"/>
<proteinExistence type="evidence at protein level"/>
<dbReference type="EMBL" id="ABJB010492729">
    <property type="status" value="NOT_ANNOTATED_CDS"/>
    <property type="molecule type" value="Genomic_DNA"/>
</dbReference>
<dbReference type="VEuPathDB" id="VectorBase:ISCP_017479"/>
<dbReference type="EMBL" id="ABJB010452845">
    <property type="status" value="NOT_ANNOTATED_CDS"/>
    <property type="molecule type" value="Genomic_DNA"/>
</dbReference>
<keyword evidence="8 9" id="KW-0472">Membrane</keyword>
<dbReference type="EC" id="2.4.1.142" evidence="11"/>
<dbReference type="STRING" id="6945.B7PHQ5"/>
<keyword evidence="6" id="KW-0256">Endoplasmic reticulum</keyword>
<reference evidence="12" key="2">
    <citation type="submission" date="2020-05" db="UniProtKB">
        <authorList>
            <consortium name="EnsemblMetazoa"/>
        </authorList>
    </citation>
    <scope>IDENTIFICATION</scope>
    <source>
        <strain evidence="12">wikel</strain>
    </source>
</reference>
<sequence>MSGARARRVCVLVLGDFGHSPRMNYHSLSLAKAGFKVDVLAYGGSHPSVEVLANENIELYLMKDPPNFQRYVPRLLAYVFKTLWQTVVLLACLFWLSRPSHLLVQNPPSIPTLPVAWLYCLLRGCALVVDWHNYGYSILALALKETHPLVRVCRFCEKTFGRKAGSAFCVSEAMQEDLRSNWGVRKLDLPMKVVDMFGCGLPVCAVDYPWTIQNCWDLLKGFPEMTERLKSMRENVHRWQTVRWDDNWTRVALPTFASE</sequence>
<keyword evidence="13" id="KW-1185">Reference proteome</keyword>
<dbReference type="EMBL" id="ABJB010345827">
    <property type="status" value="NOT_ANNOTATED_CDS"/>
    <property type="molecule type" value="Genomic_DNA"/>
</dbReference>
<feature type="domain" description="Glycosyltransferase subfamily 4-like N-terminal" evidence="10">
    <location>
        <begin position="29"/>
        <end position="186"/>
    </location>
</feature>
<dbReference type="EMBL" id="ABJB010803793">
    <property type="status" value="NOT_ANNOTATED_CDS"/>
    <property type="molecule type" value="Genomic_DNA"/>
</dbReference>
<feature type="transmembrane region" description="Helical" evidence="9">
    <location>
        <begin position="75"/>
        <end position="96"/>
    </location>
</feature>
<dbReference type="VEuPathDB" id="VectorBase:ISCW018248"/>
<evidence type="ECO:0000256" key="1">
    <source>
        <dbReference type="ARBA" id="ARBA00004389"/>
    </source>
</evidence>
<dbReference type="InterPro" id="IPR028098">
    <property type="entry name" value="Glyco_trans_4-like_N"/>
</dbReference>
<accession>B7PHQ5</accession>
<dbReference type="EnsemblMetazoa" id="ISCW018248-RA">
    <property type="protein sequence ID" value="ISCW018248-PA"/>
    <property type="gene ID" value="ISCW018248"/>
</dbReference>
<dbReference type="AlphaFoldDB" id="B7PHQ5"/>
<evidence type="ECO:0000259" key="10">
    <source>
        <dbReference type="Pfam" id="PF13579"/>
    </source>
</evidence>
<dbReference type="PaxDb" id="6945-B7PHQ5"/>
<dbReference type="Gene3D" id="3.40.50.2000">
    <property type="entry name" value="Glycogen Phosphorylase B"/>
    <property type="match status" value="1"/>
</dbReference>
<evidence type="ECO:0000256" key="6">
    <source>
        <dbReference type="ARBA" id="ARBA00022824"/>
    </source>
</evidence>
<evidence type="ECO:0000256" key="5">
    <source>
        <dbReference type="ARBA" id="ARBA00022692"/>
    </source>
</evidence>
<dbReference type="EMBL" id="ABJB010169920">
    <property type="status" value="NOT_ANNOTATED_CDS"/>
    <property type="molecule type" value="Genomic_DNA"/>
</dbReference>
<evidence type="ECO:0000256" key="7">
    <source>
        <dbReference type="ARBA" id="ARBA00022989"/>
    </source>
</evidence>
<gene>
    <name evidence="11" type="ORF">IscW_ISCW018248</name>
</gene>
<evidence type="ECO:0000313" key="12">
    <source>
        <dbReference type="EnsemblMetazoa" id="ISCW018248-PA"/>
    </source>
</evidence>
<evidence type="ECO:0000256" key="2">
    <source>
        <dbReference type="ARBA" id="ARBA00004922"/>
    </source>
</evidence>
<dbReference type="Pfam" id="PF13579">
    <property type="entry name" value="Glyco_trans_4_4"/>
    <property type="match status" value="1"/>
</dbReference>
<evidence type="ECO:0000313" key="13">
    <source>
        <dbReference type="Proteomes" id="UP000001555"/>
    </source>
</evidence>
<dbReference type="EMBL" id="ABJB011082971">
    <property type="status" value="NOT_ANNOTATED_CDS"/>
    <property type="molecule type" value="Genomic_DNA"/>
</dbReference>
<evidence type="ECO:0000256" key="4">
    <source>
        <dbReference type="ARBA" id="ARBA00022679"/>
    </source>
</evidence>
<dbReference type="InParanoid" id="B7PHQ5"/>
<dbReference type="EMBL" id="DS714433">
    <property type="protein sequence ID" value="EEC06127.1"/>
    <property type="molecule type" value="Genomic_DNA"/>
</dbReference>
<name>B7PHQ5_IXOSC</name>
<evidence type="ECO:0000256" key="3">
    <source>
        <dbReference type="ARBA" id="ARBA00022676"/>
    </source>
</evidence>
<keyword evidence="7 9" id="KW-1133">Transmembrane helix</keyword>
<comment type="subcellular location">
    <subcellularLocation>
        <location evidence="1">Endoplasmic reticulum membrane</location>
        <topology evidence="1">Single-pass membrane protein</topology>
    </subcellularLocation>
</comment>
<reference evidence="11 13" key="1">
    <citation type="submission" date="2008-03" db="EMBL/GenBank/DDBJ databases">
        <title>Annotation of Ixodes scapularis.</title>
        <authorList>
            <consortium name="Ixodes scapularis Genome Project Consortium"/>
            <person name="Caler E."/>
            <person name="Hannick L.I."/>
            <person name="Bidwell S."/>
            <person name="Joardar V."/>
            <person name="Thiagarajan M."/>
            <person name="Amedeo P."/>
            <person name="Galinsky K.J."/>
            <person name="Schobel S."/>
            <person name="Inman J."/>
            <person name="Hostetler J."/>
            <person name="Miller J."/>
            <person name="Hammond M."/>
            <person name="Megy K."/>
            <person name="Lawson D."/>
            <person name="Kodira C."/>
            <person name="Sutton G."/>
            <person name="Meyer J."/>
            <person name="Hill C.A."/>
            <person name="Birren B."/>
            <person name="Nene V."/>
            <person name="Collins F."/>
            <person name="Alarcon-Chaidez F."/>
            <person name="Wikel S."/>
            <person name="Strausberg R."/>
        </authorList>
    </citation>
    <scope>NUCLEOTIDE SEQUENCE [LARGE SCALE GENOMIC DNA]</scope>
    <source>
        <strain evidence="13">Wikel</strain>
        <strain evidence="11">Wikel colony</strain>
    </source>
</reference>
<dbReference type="GO" id="GO:0005789">
    <property type="term" value="C:endoplasmic reticulum membrane"/>
    <property type="evidence" value="ECO:0007669"/>
    <property type="project" value="UniProtKB-SubCell"/>
</dbReference>
<dbReference type="Proteomes" id="UP000001555">
    <property type="component" value="Unassembled WGS sequence"/>
</dbReference>
<evidence type="ECO:0007829" key="14">
    <source>
        <dbReference type="PeptideAtlas" id="B7PHQ5"/>
    </source>
</evidence>